<sequence length="246" mass="28908">MGLGKLRSVTKEFKLKNFFVPPTKFVNQQKPILLTPKEQIKNQYGPLIYCFKNKRDGSLTYNTIPLLEPKLIRQVSYDLYHTQELPIYSRPDYWDLFYVAKFKNYATSTEVSKNILKLKELRSIILKKENNEIRKNNSDARKGIFQDGEFNPFYQQEGVSDLIESIHKSQFFNSGELDNQTTIYWDNIYAKGDLEKFWNPKIPSGVIEHVALKEPHEKIEVVVSEINDDAVATWEQEKEPEFIFKK</sequence>
<evidence type="ECO:0000256" key="7">
    <source>
        <dbReference type="ARBA" id="ARBA00023274"/>
    </source>
</evidence>
<dbReference type="InterPro" id="IPR024629">
    <property type="entry name" value="Ribosomal_mL67"/>
</dbReference>
<dbReference type="PANTHER" id="PTHR28184:SF1">
    <property type="entry name" value="LARGE RIBOSOMAL SUBUNIT PROTEIN ML67"/>
    <property type="match status" value="1"/>
</dbReference>
<dbReference type="EMBL" id="LXPE01000011">
    <property type="protein sequence ID" value="OBA27043.1"/>
    <property type="molecule type" value="Genomic_DNA"/>
</dbReference>
<evidence type="ECO:0000256" key="4">
    <source>
        <dbReference type="ARBA" id="ARBA00023015"/>
    </source>
</evidence>
<dbReference type="GO" id="GO:0005739">
    <property type="term" value="C:mitochondrion"/>
    <property type="evidence" value="ECO:0007669"/>
    <property type="project" value="UniProtKB-SubCell"/>
</dbReference>
<dbReference type="GO" id="GO:0003697">
    <property type="term" value="F:single-stranded DNA binding"/>
    <property type="evidence" value="ECO:0007669"/>
    <property type="project" value="InterPro"/>
</dbReference>
<comment type="caution">
    <text evidence="10">The sequence shown here is derived from an EMBL/GenBank/DDBJ whole genome shotgun (WGS) entry which is preliminary data.</text>
</comment>
<comment type="subcellular location">
    <subcellularLocation>
        <location evidence="1">Mitochondrion</location>
    </subcellularLocation>
</comment>
<evidence type="ECO:0000256" key="3">
    <source>
        <dbReference type="ARBA" id="ARBA00022980"/>
    </source>
</evidence>
<keyword evidence="5" id="KW-0496">Mitochondrion</keyword>
<accession>A0A1B7TE81</accession>
<dbReference type="GO" id="GO:0005840">
    <property type="term" value="C:ribosome"/>
    <property type="evidence" value="ECO:0007669"/>
    <property type="project" value="UniProtKB-KW"/>
</dbReference>
<evidence type="ECO:0000256" key="2">
    <source>
        <dbReference type="ARBA" id="ARBA00010741"/>
    </source>
</evidence>
<comment type="similarity">
    <text evidence="2">Belongs to the mitochondrion-specific ribosomal protein mL67 family.</text>
</comment>
<keyword evidence="4" id="KW-0805">Transcription regulation</keyword>
<dbReference type="PANTHER" id="PTHR28184">
    <property type="entry name" value="MITOCHONDRIAL HOMOLOGOUS RECOMBINATION PROTEIN 1"/>
    <property type="match status" value="1"/>
</dbReference>
<keyword evidence="7" id="KW-0687">Ribonucleoprotein</keyword>
<proteinExistence type="inferred from homology"/>
<organism evidence="10 11">
    <name type="scientific">Hanseniaspora valbyensis NRRL Y-1626</name>
    <dbReference type="NCBI Taxonomy" id="766949"/>
    <lineage>
        <taxon>Eukaryota</taxon>
        <taxon>Fungi</taxon>
        <taxon>Dikarya</taxon>
        <taxon>Ascomycota</taxon>
        <taxon>Saccharomycotina</taxon>
        <taxon>Saccharomycetes</taxon>
        <taxon>Saccharomycodales</taxon>
        <taxon>Saccharomycodaceae</taxon>
        <taxon>Hanseniaspora</taxon>
    </lineage>
</organism>
<gene>
    <name evidence="10" type="ORF">HANVADRAFT_52591</name>
</gene>
<evidence type="ECO:0000256" key="1">
    <source>
        <dbReference type="ARBA" id="ARBA00004173"/>
    </source>
</evidence>
<dbReference type="GO" id="GO:1990904">
    <property type="term" value="C:ribonucleoprotein complex"/>
    <property type="evidence" value="ECO:0007669"/>
    <property type="project" value="UniProtKB-KW"/>
</dbReference>
<dbReference type="GO" id="GO:0003735">
    <property type="term" value="F:structural constituent of ribosome"/>
    <property type="evidence" value="ECO:0007669"/>
    <property type="project" value="TreeGrafter"/>
</dbReference>
<keyword evidence="11" id="KW-1185">Reference proteome</keyword>
<evidence type="ECO:0000256" key="9">
    <source>
        <dbReference type="ARBA" id="ARBA00035511"/>
    </source>
</evidence>
<protein>
    <recommendedName>
        <fullName evidence="8">Large ribosomal subunit protein mL67</fullName>
    </recommendedName>
    <alternativeName>
        <fullName evidence="9">Mitochondrial homologous recombination protein 1</fullName>
    </alternativeName>
</protein>
<evidence type="ECO:0000313" key="11">
    <source>
        <dbReference type="Proteomes" id="UP000092321"/>
    </source>
</evidence>
<name>A0A1B7TE81_9ASCO</name>
<evidence type="ECO:0000313" key="10">
    <source>
        <dbReference type="EMBL" id="OBA27043.1"/>
    </source>
</evidence>
<reference evidence="11" key="1">
    <citation type="journal article" date="2016" name="Proc. Natl. Acad. Sci. U.S.A.">
        <title>Comparative genomics of biotechnologically important yeasts.</title>
        <authorList>
            <person name="Riley R."/>
            <person name="Haridas S."/>
            <person name="Wolfe K.H."/>
            <person name="Lopes M.R."/>
            <person name="Hittinger C.T."/>
            <person name="Goeker M."/>
            <person name="Salamov A.A."/>
            <person name="Wisecaver J.H."/>
            <person name="Long T.M."/>
            <person name="Calvey C.H."/>
            <person name="Aerts A.L."/>
            <person name="Barry K.W."/>
            <person name="Choi C."/>
            <person name="Clum A."/>
            <person name="Coughlan A.Y."/>
            <person name="Deshpande S."/>
            <person name="Douglass A.P."/>
            <person name="Hanson S.J."/>
            <person name="Klenk H.-P."/>
            <person name="LaButti K.M."/>
            <person name="Lapidus A."/>
            <person name="Lindquist E.A."/>
            <person name="Lipzen A.M."/>
            <person name="Meier-Kolthoff J.P."/>
            <person name="Ohm R.A."/>
            <person name="Otillar R.P."/>
            <person name="Pangilinan J.L."/>
            <person name="Peng Y."/>
            <person name="Rokas A."/>
            <person name="Rosa C.A."/>
            <person name="Scheuner C."/>
            <person name="Sibirny A.A."/>
            <person name="Slot J.C."/>
            <person name="Stielow J.B."/>
            <person name="Sun H."/>
            <person name="Kurtzman C.P."/>
            <person name="Blackwell M."/>
            <person name="Grigoriev I.V."/>
            <person name="Jeffries T.W."/>
        </authorList>
    </citation>
    <scope>NUCLEOTIDE SEQUENCE [LARGE SCALE GENOMIC DNA]</scope>
    <source>
        <strain evidence="11">NRRL Y-1626</strain>
    </source>
</reference>
<dbReference type="Proteomes" id="UP000092321">
    <property type="component" value="Unassembled WGS sequence"/>
</dbReference>
<evidence type="ECO:0000256" key="6">
    <source>
        <dbReference type="ARBA" id="ARBA00023163"/>
    </source>
</evidence>
<dbReference type="OrthoDB" id="5333655at2759"/>
<keyword evidence="6" id="KW-0804">Transcription</keyword>
<dbReference type="GO" id="GO:0000150">
    <property type="term" value="F:DNA strand exchange activity"/>
    <property type="evidence" value="ECO:0007669"/>
    <property type="project" value="InterPro"/>
</dbReference>
<keyword evidence="3" id="KW-0689">Ribosomal protein</keyword>
<evidence type="ECO:0000256" key="8">
    <source>
        <dbReference type="ARBA" id="ARBA00035185"/>
    </source>
</evidence>
<dbReference type="Pfam" id="PF12829">
    <property type="entry name" value="Mhr1"/>
    <property type="match status" value="1"/>
</dbReference>
<dbReference type="AlphaFoldDB" id="A0A1B7TE81"/>
<evidence type="ECO:0000256" key="5">
    <source>
        <dbReference type="ARBA" id="ARBA00023128"/>
    </source>
</evidence>